<organism evidence="1 2">
    <name type="scientific">Methylocystis borbori</name>
    <dbReference type="NCBI Taxonomy" id="3118750"/>
    <lineage>
        <taxon>Bacteria</taxon>
        <taxon>Pseudomonadati</taxon>
        <taxon>Pseudomonadota</taxon>
        <taxon>Alphaproteobacteria</taxon>
        <taxon>Hyphomicrobiales</taxon>
        <taxon>Methylocystaceae</taxon>
        <taxon>Methylocystis</taxon>
    </lineage>
</organism>
<sequence length="686" mass="78666">MSIKVNIENQVRQTTVLAWRPLLPLFEAVMNSFQAIKEANLPFDIPGRVTIEVARRPDMLNIDTPPISGFRITDNGIGLDDDNWDSFNTAFSPHKLNRGGKGLGRFTWLKAFDLAKVQSTFKDKGGFHTRSFTFDVNYDSDDERGLPKTAIQGHTGTTVELVALKPQYADQCPRQTEQFIQKLVEHFILVFLEKDCPSLTLIDLGQKHDLNTIFEKDFKAAASAHTFLINDHEFTLHGFRLPSSRATKHKLVYAADQRSVLSDKLADHVPNLAGRLIDDEGKSFFYLGIVQSLYLSEHVNTNRTDFEFGNPDDAELELPLPGHDQLIPKADIRSKALAFVQDDLANVIESINSAKLDAIRRYVHRDAPQYRILLKHPERFLDKLTPMPQRQEIETALHRELFLRETELKKESTRIIKEAGKISDYQQYHKQFTKFLDEYNELGVSALAQYVAHRRIILDFLERAINLPPDKKNFPIEKVVHDLVFPMQFTNEDIPSSEQNLWIIDERLTYHSFVSSDKKNKVIPVIDCNDQQRGDIVALDEHSMIFDEKVIFSDENRKGHPLNSIVVIEFKQPGRTAYKETENPVLQATRVINAIRAGKYKHKGRKIPIANAEIPATIFVIADLTDRLKNILVDFGATITPDKQGFYGYHSNHRVYYEVVDYTKMLADAIKRNQRFFDKLNLVDSH</sequence>
<proteinExistence type="predicted"/>
<dbReference type="RefSeq" id="WP_332080841.1">
    <property type="nucleotide sequence ID" value="NZ_JAZHYN010000010.1"/>
</dbReference>
<keyword evidence="2" id="KW-1185">Reference proteome</keyword>
<dbReference type="InterPro" id="IPR036890">
    <property type="entry name" value="HATPase_C_sf"/>
</dbReference>
<evidence type="ECO:0000313" key="1">
    <source>
        <dbReference type="EMBL" id="MEF3365895.1"/>
    </source>
</evidence>
<dbReference type="GO" id="GO:0005524">
    <property type="term" value="F:ATP binding"/>
    <property type="evidence" value="ECO:0007669"/>
    <property type="project" value="UniProtKB-KW"/>
</dbReference>
<name>A0ABU7XET7_9HYPH</name>
<dbReference type="SUPFAM" id="SSF55874">
    <property type="entry name" value="ATPase domain of HSP90 chaperone/DNA topoisomerase II/histidine kinase"/>
    <property type="match status" value="1"/>
</dbReference>
<dbReference type="Proteomes" id="UP001350748">
    <property type="component" value="Unassembled WGS sequence"/>
</dbReference>
<reference evidence="1 2" key="1">
    <citation type="submission" date="2024-02" db="EMBL/GenBank/DDBJ databases">
        <authorList>
            <person name="Grouzdev D."/>
        </authorList>
    </citation>
    <scope>NUCLEOTIDE SEQUENCE [LARGE SCALE GENOMIC DNA]</scope>
    <source>
        <strain evidence="1 2">9N</strain>
    </source>
</reference>
<evidence type="ECO:0000313" key="2">
    <source>
        <dbReference type="Proteomes" id="UP001350748"/>
    </source>
</evidence>
<comment type="caution">
    <text evidence="1">The sequence shown here is derived from an EMBL/GenBank/DDBJ whole genome shotgun (WGS) entry which is preliminary data.</text>
</comment>
<protein>
    <submittedName>
        <fullName evidence="1">ATP-binding protein</fullName>
    </submittedName>
</protein>
<dbReference type="EMBL" id="JAZHYN010000010">
    <property type="protein sequence ID" value="MEF3365895.1"/>
    <property type="molecule type" value="Genomic_DNA"/>
</dbReference>
<keyword evidence="1" id="KW-0547">Nucleotide-binding</keyword>
<accession>A0ABU7XET7</accession>
<dbReference type="Gene3D" id="3.30.565.10">
    <property type="entry name" value="Histidine kinase-like ATPase, C-terminal domain"/>
    <property type="match status" value="1"/>
</dbReference>
<gene>
    <name evidence="1" type="ORF">V3H18_05040</name>
</gene>
<keyword evidence="1" id="KW-0067">ATP-binding</keyword>